<gene>
    <name evidence="1" type="ORF">DEJ47_02495</name>
</gene>
<dbReference type="InterPro" id="IPR010773">
    <property type="entry name" value="Mycophage_PG1_Gp7"/>
</dbReference>
<evidence type="ECO:0000313" key="1">
    <source>
        <dbReference type="EMBL" id="QES25478.1"/>
    </source>
</evidence>
<sequence>MSAWPRRVPRAPRAYHRTVERPSGIGPFPAARKGYLVRRLAWVDPPLRRESLRHASVEVAVVQDSREKGAGVRRIRGAFRRAGRAYSSGEEHRLGGHAGAVAAFGAYTAAWGAAVRLRKAPLPERPEPWDVLFAAAATFRLGRLLSKGSVTSPLRAPFTRYEEASGPAEVSESPRGNGVRATVGELVTCPFCLSVWLTATATGAALLWPRATRTVTGGLSVLAAADAMQLGYDCLAQKNGE</sequence>
<dbReference type="Proteomes" id="UP000323046">
    <property type="component" value="Chromosome"/>
</dbReference>
<name>A0A5P2B6Q6_STRVZ</name>
<dbReference type="EMBL" id="CP029193">
    <property type="protein sequence ID" value="QES25478.1"/>
    <property type="molecule type" value="Genomic_DNA"/>
</dbReference>
<dbReference type="AlphaFoldDB" id="A0A5P2B6Q6"/>
<dbReference type="Pfam" id="PF07098">
    <property type="entry name" value="DUF1360"/>
    <property type="match status" value="1"/>
</dbReference>
<reference evidence="1 2" key="1">
    <citation type="submission" date="2018-05" db="EMBL/GenBank/DDBJ databases">
        <title>Streptomyces venezuelae.</title>
        <authorList>
            <person name="Kim W."/>
            <person name="Lee N."/>
            <person name="Cho B.-K."/>
        </authorList>
    </citation>
    <scope>NUCLEOTIDE SEQUENCE [LARGE SCALE GENOMIC DNA]</scope>
    <source>
        <strain evidence="1 2">ATCC 14583</strain>
    </source>
</reference>
<accession>A0A5P2B6Q6</accession>
<evidence type="ECO:0008006" key="3">
    <source>
        <dbReference type="Google" id="ProtNLM"/>
    </source>
</evidence>
<keyword evidence="2" id="KW-1185">Reference proteome</keyword>
<proteinExistence type="predicted"/>
<dbReference type="OrthoDB" id="4722315at2"/>
<organism evidence="1 2">
    <name type="scientific">Streptomyces venezuelae</name>
    <dbReference type="NCBI Taxonomy" id="54571"/>
    <lineage>
        <taxon>Bacteria</taxon>
        <taxon>Bacillati</taxon>
        <taxon>Actinomycetota</taxon>
        <taxon>Actinomycetes</taxon>
        <taxon>Kitasatosporales</taxon>
        <taxon>Streptomycetaceae</taxon>
        <taxon>Streptomyces</taxon>
    </lineage>
</organism>
<protein>
    <recommendedName>
        <fullName evidence="3">DUF1360 domain-containing protein</fullName>
    </recommendedName>
</protein>
<evidence type="ECO:0000313" key="2">
    <source>
        <dbReference type="Proteomes" id="UP000323046"/>
    </source>
</evidence>